<dbReference type="SUPFAM" id="SSF46955">
    <property type="entry name" value="Putative DNA-binding domain"/>
    <property type="match status" value="1"/>
</dbReference>
<keyword evidence="1 3" id="KW-0238">DNA-binding</keyword>
<evidence type="ECO:0000259" key="2">
    <source>
        <dbReference type="PROSITE" id="PS50937"/>
    </source>
</evidence>
<dbReference type="SMART" id="SM00422">
    <property type="entry name" value="HTH_MERR"/>
    <property type="match status" value="1"/>
</dbReference>
<dbReference type="Gene3D" id="1.10.1660.10">
    <property type="match status" value="1"/>
</dbReference>
<dbReference type="CDD" id="cd01109">
    <property type="entry name" value="HTH_YyaN"/>
    <property type="match status" value="1"/>
</dbReference>
<name>A0AAE4CCC3_9ACTN</name>
<organism evidence="3 4">
    <name type="scientific">Catenuloplanes atrovinosus</name>
    <dbReference type="NCBI Taxonomy" id="137266"/>
    <lineage>
        <taxon>Bacteria</taxon>
        <taxon>Bacillati</taxon>
        <taxon>Actinomycetota</taxon>
        <taxon>Actinomycetes</taxon>
        <taxon>Micromonosporales</taxon>
        <taxon>Micromonosporaceae</taxon>
        <taxon>Catenuloplanes</taxon>
    </lineage>
</organism>
<dbReference type="GO" id="GO:0003700">
    <property type="term" value="F:DNA-binding transcription factor activity"/>
    <property type="evidence" value="ECO:0007669"/>
    <property type="project" value="InterPro"/>
</dbReference>
<evidence type="ECO:0000313" key="3">
    <source>
        <dbReference type="EMBL" id="MDR7276390.1"/>
    </source>
</evidence>
<dbReference type="GO" id="GO:0003677">
    <property type="term" value="F:DNA binding"/>
    <property type="evidence" value="ECO:0007669"/>
    <property type="project" value="UniProtKB-KW"/>
</dbReference>
<protein>
    <submittedName>
        <fullName evidence="3">DNA-binding transcriptional MerR regulator</fullName>
    </submittedName>
</protein>
<dbReference type="PANTHER" id="PTHR30204:SF98">
    <property type="entry name" value="HTH-TYPE TRANSCRIPTIONAL REGULATOR ADHR"/>
    <property type="match status" value="1"/>
</dbReference>
<comment type="caution">
    <text evidence="3">The sequence shown here is derived from an EMBL/GenBank/DDBJ whole genome shotgun (WGS) entry which is preliminary data.</text>
</comment>
<dbReference type="PRINTS" id="PR00040">
    <property type="entry name" value="HTHMERR"/>
</dbReference>
<evidence type="ECO:0000256" key="1">
    <source>
        <dbReference type="ARBA" id="ARBA00023125"/>
    </source>
</evidence>
<dbReference type="InterPro" id="IPR047057">
    <property type="entry name" value="MerR_fam"/>
</dbReference>
<proteinExistence type="predicted"/>
<dbReference type="PROSITE" id="PS50937">
    <property type="entry name" value="HTH_MERR_2"/>
    <property type="match status" value="1"/>
</dbReference>
<dbReference type="InterPro" id="IPR009061">
    <property type="entry name" value="DNA-bd_dom_put_sf"/>
</dbReference>
<gene>
    <name evidence="3" type="ORF">J2S41_003168</name>
</gene>
<dbReference type="EMBL" id="JAVDYB010000001">
    <property type="protein sequence ID" value="MDR7276390.1"/>
    <property type="molecule type" value="Genomic_DNA"/>
</dbReference>
<sequence length="134" mass="15395">MTIPTTTALGIREVAELTGMTPDTLRWYEREGLIPLVKRTSDGRRRYGPAAVRFVRLVQALRRTGMPVAEVRHFVRLGPGDPASAERRLRILEEQEQRLHARRAELDEDLRVVRDKMAGYRDLIARGLDCEDED</sequence>
<dbReference type="PANTHER" id="PTHR30204">
    <property type="entry name" value="REDOX-CYCLING DRUG-SENSING TRANSCRIPTIONAL ACTIVATOR SOXR"/>
    <property type="match status" value="1"/>
</dbReference>
<evidence type="ECO:0000313" key="4">
    <source>
        <dbReference type="Proteomes" id="UP001183643"/>
    </source>
</evidence>
<feature type="domain" description="HTH merR-type" evidence="2">
    <location>
        <begin position="8"/>
        <end position="77"/>
    </location>
</feature>
<dbReference type="Proteomes" id="UP001183643">
    <property type="component" value="Unassembled WGS sequence"/>
</dbReference>
<keyword evidence="4" id="KW-1185">Reference proteome</keyword>
<dbReference type="InterPro" id="IPR000551">
    <property type="entry name" value="MerR-type_HTH_dom"/>
</dbReference>
<reference evidence="3" key="1">
    <citation type="submission" date="2023-07" db="EMBL/GenBank/DDBJ databases">
        <title>Sequencing the genomes of 1000 actinobacteria strains.</title>
        <authorList>
            <person name="Klenk H.-P."/>
        </authorList>
    </citation>
    <scope>NUCLEOTIDE SEQUENCE</scope>
    <source>
        <strain evidence="3">DSM 44707</strain>
    </source>
</reference>
<dbReference type="RefSeq" id="WP_310368478.1">
    <property type="nucleotide sequence ID" value="NZ_JAVDYB010000001.1"/>
</dbReference>
<accession>A0AAE4CCC3</accession>
<dbReference type="Pfam" id="PF13411">
    <property type="entry name" value="MerR_1"/>
    <property type="match status" value="1"/>
</dbReference>
<dbReference type="AlphaFoldDB" id="A0AAE4CCC3"/>